<protein>
    <submittedName>
        <fullName evidence="4">ATP-binding protein</fullName>
    </submittedName>
</protein>
<gene>
    <name evidence="4" type="ORF">HTZ77_40175</name>
</gene>
<comment type="caution">
    <text evidence="4">The sequence shown here is derived from an EMBL/GenBank/DDBJ whole genome shotgun (WGS) entry which is preliminary data.</text>
</comment>
<evidence type="ECO:0000259" key="3">
    <source>
        <dbReference type="Pfam" id="PF13581"/>
    </source>
</evidence>
<dbReference type="EMBL" id="JABWGN010000021">
    <property type="protein sequence ID" value="NUW37577.1"/>
    <property type="molecule type" value="Genomic_DNA"/>
</dbReference>
<keyword evidence="4" id="KW-0067">ATP-binding</keyword>
<dbReference type="Gene3D" id="3.30.565.10">
    <property type="entry name" value="Histidine kinase-like ATPase, C-terminal domain"/>
    <property type="match status" value="1"/>
</dbReference>
<dbReference type="AlphaFoldDB" id="A0A7Y6M7K9"/>
<dbReference type="PANTHER" id="PTHR35526">
    <property type="entry name" value="ANTI-SIGMA-F FACTOR RSBW-RELATED"/>
    <property type="match status" value="1"/>
</dbReference>
<name>A0A7Y6M7K9_9ACTN</name>
<evidence type="ECO:0000256" key="1">
    <source>
        <dbReference type="ARBA" id="ARBA00022527"/>
    </source>
</evidence>
<keyword evidence="1" id="KW-0808">Transferase</keyword>
<reference evidence="4 5" key="1">
    <citation type="submission" date="2020-06" db="EMBL/GenBank/DDBJ databases">
        <title>Nonomuraea sp. SMC257, a novel actinomycete isolated from soil.</title>
        <authorList>
            <person name="Chanama M."/>
        </authorList>
    </citation>
    <scope>NUCLEOTIDE SEQUENCE [LARGE SCALE GENOMIC DNA]</scope>
    <source>
        <strain evidence="4 5">SMC257</strain>
    </source>
</reference>
<organism evidence="4 5">
    <name type="scientific">Nonomuraea montanisoli</name>
    <dbReference type="NCBI Taxonomy" id="2741721"/>
    <lineage>
        <taxon>Bacteria</taxon>
        <taxon>Bacillati</taxon>
        <taxon>Actinomycetota</taxon>
        <taxon>Actinomycetes</taxon>
        <taxon>Streptosporangiales</taxon>
        <taxon>Streptosporangiaceae</taxon>
        <taxon>Nonomuraea</taxon>
    </lineage>
</organism>
<keyword evidence="1" id="KW-0723">Serine/threonine-protein kinase</keyword>
<dbReference type="RefSeq" id="WP_175595015.1">
    <property type="nucleotide sequence ID" value="NZ_JABWGN010000021.1"/>
</dbReference>
<dbReference type="Pfam" id="PF13581">
    <property type="entry name" value="HATPase_c_2"/>
    <property type="match status" value="1"/>
</dbReference>
<proteinExistence type="predicted"/>
<feature type="region of interest" description="Disordered" evidence="2">
    <location>
        <begin position="143"/>
        <end position="162"/>
    </location>
</feature>
<evidence type="ECO:0000313" key="4">
    <source>
        <dbReference type="EMBL" id="NUW37577.1"/>
    </source>
</evidence>
<dbReference type="GO" id="GO:0004674">
    <property type="term" value="F:protein serine/threonine kinase activity"/>
    <property type="evidence" value="ECO:0007669"/>
    <property type="project" value="UniProtKB-KW"/>
</dbReference>
<keyword evidence="5" id="KW-1185">Reference proteome</keyword>
<keyword evidence="1" id="KW-0418">Kinase</keyword>
<feature type="domain" description="Histidine kinase/HSP90-like ATPase" evidence="3">
    <location>
        <begin position="25"/>
        <end position="127"/>
    </location>
</feature>
<sequence length="162" mass="17330">MGETMKVPSVEQRVIGSIQLVGIRESVSHARSEVRRWLGDDHPAVDDAVLAASELLTNALRHSDARPYDFVGLTVTGTDELVYVEVRDPGSAFSGPHVRREPQAEDGRGLLIVSKISQDWGVREHGRVLGRTVWCAIRAASPSPDLSTLEPVSGSAGGLGPG</sequence>
<dbReference type="SUPFAM" id="SSF55874">
    <property type="entry name" value="ATPase domain of HSP90 chaperone/DNA topoisomerase II/histidine kinase"/>
    <property type="match status" value="1"/>
</dbReference>
<dbReference type="PANTHER" id="PTHR35526:SF3">
    <property type="entry name" value="ANTI-SIGMA-F FACTOR RSBW"/>
    <property type="match status" value="1"/>
</dbReference>
<accession>A0A7Y6M7K9</accession>
<dbReference type="Proteomes" id="UP000586042">
    <property type="component" value="Unassembled WGS sequence"/>
</dbReference>
<evidence type="ECO:0000256" key="2">
    <source>
        <dbReference type="SAM" id="MobiDB-lite"/>
    </source>
</evidence>
<dbReference type="InterPro" id="IPR036890">
    <property type="entry name" value="HATPase_C_sf"/>
</dbReference>
<dbReference type="InterPro" id="IPR050267">
    <property type="entry name" value="Anti-sigma-factor_SerPK"/>
</dbReference>
<dbReference type="CDD" id="cd16936">
    <property type="entry name" value="HATPase_RsbW-like"/>
    <property type="match status" value="1"/>
</dbReference>
<keyword evidence="4" id="KW-0547">Nucleotide-binding</keyword>
<evidence type="ECO:0000313" key="5">
    <source>
        <dbReference type="Proteomes" id="UP000586042"/>
    </source>
</evidence>
<dbReference type="GO" id="GO:0005524">
    <property type="term" value="F:ATP binding"/>
    <property type="evidence" value="ECO:0007669"/>
    <property type="project" value="UniProtKB-KW"/>
</dbReference>
<dbReference type="InterPro" id="IPR003594">
    <property type="entry name" value="HATPase_dom"/>
</dbReference>